<keyword evidence="1" id="KW-0175">Coiled coil</keyword>
<dbReference type="RefSeq" id="WP_167078480.1">
    <property type="nucleotide sequence ID" value="NZ_VVIW01000012.1"/>
</dbReference>
<evidence type="ECO:0008006" key="4">
    <source>
        <dbReference type="Google" id="ProtNLM"/>
    </source>
</evidence>
<evidence type="ECO:0000313" key="3">
    <source>
        <dbReference type="Proteomes" id="UP000819052"/>
    </source>
</evidence>
<accession>A0ABX0M7D3</accession>
<comment type="caution">
    <text evidence="2">The sequence shown here is derived from an EMBL/GenBank/DDBJ whole genome shotgun (WGS) entry which is preliminary data.</text>
</comment>
<dbReference type="EMBL" id="VVIW01000012">
    <property type="protein sequence ID" value="NHZ42488.1"/>
    <property type="molecule type" value="Genomic_DNA"/>
</dbReference>
<proteinExistence type="predicted"/>
<evidence type="ECO:0000313" key="2">
    <source>
        <dbReference type="EMBL" id="NHZ42488.1"/>
    </source>
</evidence>
<organism evidence="2 3">
    <name type="scientific">Massilia aquatica</name>
    <dbReference type="NCBI Taxonomy" id="2609000"/>
    <lineage>
        <taxon>Bacteria</taxon>
        <taxon>Pseudomonadati</taxon>
        <taxon>Pseudomonadota</taxon>
        <taxon>Betaproteobacteria</taxon>
        <taxon>Burkholderiales</taxon>
        <taxon>Oxalobacteraceae</taxon>
        <taxon>Telluria group</taxon>
        <taxon>Massilia</taxon>
    </lineage>
</organism>
<dbReference type="Proteomes" id="UP000819052">
    <property type="component" value="Unassembled WGS sequence"/>
</dbReference>
<sequence>MIIRGVRFHANTAQGLFGFSFKFGRNLTIIRAGNSGGKSTLVNSLLYSLGMEEIVGGKGEKFLPYAVKDYVEHCGAKIPISSSEILVEIENKVGTVVTIRRAIKDSTRSTKLVEIFNGAHLTEAAAIGVPRPTYLHDPGGAQLSEGFHRYLEKFLGLTLPKVARTSGTDTKLYLQTIFAALAIEQKRGWTDYIANIPFFGIRDARTRVAEFILGLDVFETNVERSRLNVESVDIASKWRRGTDELKSAANRQGFLVENLPLGPALGFEKDAVGVIRIGTTATPLEEYQQQLNEEYETLSRRAEESVKSTGEATVQEIDKVTTELRELSVLYERSSSVVGMNRASLNEYQRLLDENLEDLEKNRTAAKLRTLGAKLDIEVATGHCPTCHQTVEDNLLADMTTGPQMDIVTNIAYLESQSRMLRRQVAGLQDAIGSDELRASELSIRLAGKHDYLAALRGDLSSGALQSKALVRRQVQIEIEISALDVLRRTALEVVGELDALLVRFKSNLLARKALPQSAYSGKDEVRIRAFEINFRANAGSFGYKSAPIEDIEISRENLVPGLSQLELREIIKDPRKSDIKSDSSASDFVRLIWSYLLALYQTSSNPNFHGNHLGVLIFDEPGQHAMRAESQHALLQLLAGEKGLQAIAAASFDELEEAFQVSTAGVAYELIEWDGKLIRPMSDKQA</sequence>
<reference evidence="2 3" key="1">
    <citation type="submission" date="2019-09" db="EMBL/GenBank/DDBJ databases">
        <title>Taxonomy of Antarctic Massilia spp.: description of Massilia rubra sp. nov., Massilia aquatica sp. nov., Massilia mucilaginosa sp. nov., Massilia frigida sp. nov. isolated from streams, lakes and regoliths.</title>
        <authorList>
            <person name="Holochova P."/>
            <person name="Sedlacek I."/>
            <person name="Kralova S."/>
            <person name="Maslanova I."/>
            <person name="Busse H.-J."/>
            <person name="Stankova E."/>
            <person name="Vrbovska V."/>
            <person name="Kovarovic V."/>
            <person name="Bartak M."/>
            <person name="Svec P."/>
            <person name="Pantucek R."/>
        </authorList>
    </citation>
    <scope>NUCLEOTIDE SEQUENCE [LARGE SCALE GENOMIC DNA]</scope>
    <source>
        <strain evidence="2 3">CCM 8693</strain>
    </source>
</reference>
<name>A0ABX0M7D3_9BURK</name>
<protein>
    <recommendedName>
        <fullName evidence="4">Rad50/SbcC-type AAA domain-containing protein</fullName>
    </recommendedName>
</protein>
<dbReference type="InterPro" id="IPR027417">
    <property type="entry name" value="P-loop_NTPase"/>
</dbReference>
<dbReference type="SUPFAM" id="SSF52540">
    <property type="entry name" value="P-loop containing nucleoside triphosphate hydrolases"/>
    <property type="match status" value="1"/>
</dbReference>
<feature type="coiled-coil region" evidence="1">
    <location>
        <begin position="342"/>
        <end position="369"/>
    </location>
</feature>
<dbReference type="Gene3D" id="3.40.50.300">
    <property type="entry name" value="P-loop containing nucleotide triphosphate hydrolases"/>
    <property type="match status" value="1"/>
</dbReference>
<evidence type="ECO:0000256" key="1">
    <source>
        <dbReference type="SAM" id="Coils"/>
    </source>
</evidence>
<keyword evidence="3" id="KW-1185">Reference proteome</keyword>
<gene>
    <name evidence="2" type="ORF">F1609_20255</name>
</gene>